<keyword evidence="3" id="KW-1185">Reference proteome</keyword>
<gene>
    <name evidence="2" type="ORF">DY251_18120</name>
</gene>
<feature type="signal peptide" evidence="1">
    <location>
        <begin position="1"/>
        <end position="20"/>
    </location>
</feature>
<keyword evidence="1" id="KW-0732">Signal</keyword>
<evidence type="ECO:0000313" key="3">
    <source>
        <dbReference type="Proteomes" id="UP000262379"/>
    </source>
</evidence>
<organism evidence="2 3">
    <name type="scientific">Mesorhizobium denitrificans</name>
    <dbReference type="NCBI Taxonomy" id="2294114"/>
    <lineage>
        <taxon>Bacteria</taxon>
        <taxon>Pseudomonadati</taxon>
        <taxon>Pseudomonadota</taxon>
        <taxon>Alphaproteobacteria</taxon>
        <taxon>Hyphomicrobiales</taxon>
        <taxon>Phyllobacteriaceae</taxon>
        <taxon>Mesorhizobium</taxon>
    </lineage>
</organism>
<name>A0A371X6N8_9HYPH</name>
<dbReference type="RefSeq" id="WP_116625316.1">
    <property type="nucleotide sequence ID" value="NZ_QURN01000016.1"/>
</dbReference>
<accession>A0A371X6N8</accession>
<comment type="caution">
    <text evidence="2">The sequence shown here is derived from an EMBL/GenBank/DDBJ whole genome shotgun (WGS) entry which is preliminary data.</text>
</comment>
<protein>
    <submittedName>
        <fullName evidence="2">DUF2259 domain-containing protein</fullName>
    </submittedName>
</protein>
<dbReference type="AlphaFoldDB" id="A0A371X6N8"/>
<evidence type="ECO:0000313" key="2">
    <source>
        <dbReference type="EMBL" id="RFC64873.1"/>
    </source>
</evidence>
<sequence length="237" mass="25460">MKKMLLALLFGTLGVSSAMAGDAASLEILGFSNDGKVFAFEEYGVQDGSGFPYANRFYIDTATDKFLPGSPVRVRLDDESATTDKARAQAAEQGAKIADDAMLDRGFTAAANAITELSADPHQFVFLPRPVFPPIDDQAAIRLEEIDFPAAQNCLGAEKLKGFQLLKLDPNKLGASKVLVNDKSLPESRGCPIGYRLGAVQTYYPKDGAAVFAVLIAVERVGFEGPDHRWIAVTGKL</sequence>
<evidence type="ECO:0000256" key="1">
    <source>
        <dbReference type="SAM" id="SignalP"/>
    </source>
</evidence>
<dbReference type="Proteomes" id="UP000262379">
    <property type="component" value="Unassembled WGS sequence"/>
</dbReference>
<feature type="chain" id="PRO_5016654964" evidence="1">
    <location>
        <begin position="21"/>
        <end position="237"/>
    </location>
</feature>
<dbReference type="EMBL" id="QURN01000016">
    <property type="protein sequence ID" value="RFC64873.1"/>
    <property type="molecule type" value="Genomic_DNA"/>
</dbReference>
<dbReference type="InterPro" id="IPR018725">
    <property type="entry name" value="DUF2259_secreted"/>
</dbReference>
<reference evidence="3" key="1">
    <citation type="submission" date="2018-08" db="EMBL/GenBank/DDBJ databases">
        <authorList>
            <person name="Im W.T."/>
        </authorList>
    </citation>
    <scope>NUCLEOTIDE SEQUENCE [LARGE SCALE GENOMIC DNA]</scope>
    <source>
        <strain evidence="3">LA-28</strain>
    </source>
</reference>
<proteinExistence type="predicted"/>
<dbReference type="Pfam" id="PF10016">
    <property type="entry name" value="DUF2259"/>
    <property type="match status" value="1"/>
</dbReference>